<keyword evidence="5" id="KW-0539">Nucleus</keyword>
<dbReference type="OrthoDB" id="336885at2759"/>
<evidence type="ECO:0000259" key="8">
    <source>
        <dbReference type="Pfam" id="PF22062"/>
    </source>
</evidence>
<dbReference type="Gene3D" id="3.60.21.60">
    <property type="match status" value="1"/>
</dbReference>
<evidence type="ECO:0000313" key="10">
    <source>
        <dbReference type="Proteomes" id="UP000290288"/>
    </source>
</evidence>
<sequence length="559" mass="61828">MDLAKLKKQLAAELSEHHLEDSILTECASICNIYHIPPTDLKYKLEALNYRAGATMSEIVPITLETLTAFKAQMQRTMAREGAKKAQVKARGDMATASVNRSRFPGQMMNQARAMDVDPVGPSTSSSAGTAAASTPVKKEPVTISFNLPASHVVFQGAKTDTESKKRRAYRYMYEKISERSEALDQLIDDFADLIKDQYDIEELADPSSGTDHEVTVVGRIWQDPETSSTAKLSEASLWIESSRMLSSGARIALRLDPAITVKGEKDSSVCIASGPFTPESDLLFKPWRAFLDSLNAKKPNVLILVGPFIDISHPKIQNGETDASPSSIFKARFLDPLRKFLSVSPSSIVVLIPSVRDILSRHCVFPQCEFDSELTDSHPRIFLQPNPARFMIDDISFGVTSVDVLFHLRKEELFKRGVEHSPIPAQPGEVATDSMANLCRHLLNQRSFYPIFPVPLELSHDVNLDVSHLDEARMVDDEDLDYAPDVLIVPGRLKRFDKVVSTTLAINPSFLTKGSYAMLSIAKRSETPNLRERLKVELVTQELPAVPAVAPKIEPGAA</sequence>
<evidence type="ECO:0000259" key="7">
    <source>
        <dbReference type="Pfam" id="PF04042"/>
    </source>
</evidence>
<keyword evidence="10" id="KW-1185">Reference proteome</keyword>
<comment type="similarity">
    <text evidence="2">Belongs to the DNA polymerase alpha subunit B family.</text>
</comment>
<dbReference type="GO" id="GO:0003677">
    <property type="term" value="F:DNA binding"/>
    <property type="evidence" value="ECO:0007669"/>
    <property type="project" value="InterPro"/>
</dbReference>
<evidence type="ECO:0000256" key="2">
    <source>
        <dbReference type="ARBA" id="ARBA00007299"/>
    </source>
</evidence>
<dbReference type="PANTHER" id="PTHR23061">
    <property type="entry name" value="DNA POLYMERASE 2 ALPHA 70 KDA SUBUNIT"/>
    <property type="match status" value="1"/>
</dbReference>
<feature type="domain" description="DNA polymerase alpha subunit B OB" evidence="8">
    <location>
        <begin position="181"/>
        <end position="257"/>
    </location>
</feature>
<evidence type="ECO:0000256" key="5">
    <source>
        <dbReference type="ARBA" id="ARBA00023242"/>
    </source>
</evidence>
<proteinExistence type="inferred from homology"/>
<feature type="domain" description="DNA polymerase alpha/delta/epsilon subunit B" evidence="7">
    <location>
        <begin position="270"/>
        <end position="499"/>
    </location>
</feature>
<dbReference type="Proteomes" id="UP000290288">
    <property type="component" value="Unassembled WGS sequence"/>
</dbReference>
<dbReference type="Pfam" id="PF22062">
    <property type="entry name" value="OB_DPOA2"/>
    <property type="match status" value="1"/>
</dbReference>
<dbReference type="STRING" id="2316362.A0A4Q2DSW7"/>
<dbReference type="GO" id="GO:0005658">
    <property type="term" value="C:alpha DNA polymerase:primase complex"/>
    <property type="evidence" value="ECO:0007669"/>
    <property type="project" value="TreeGrafter"/>
</dbReference>
<dbReference type="PANTHER" id="PTHR23061:SF12">
    <property type="entry name" value="DNA POLYMERASE ALPHA SUBUNIT B"/>
    <property type="match status" value="1"/>
</dbReference>
<dbReference type="InterPro" id="IPR054300">
    <property type="entry name" value="OB_DPOA2"/>
</dbReference>
<dbReference type="InterPro" id="IPR007185">
    <property type="entry name" value="DNA_pol_a/d/e_bsu"/>
</dbReference>
<dbReference type="GO" id="GO:0006270">
    <property type="term" value="P:DNA replication initiation"/>
    <property type="evidence" value="ECO:0007669"/>
    <property type="project" value="TreeGrafter"/>
</dbReference>
<name>A0A4Q2DSW7_9AGAR</name>
<dbReference type="AlphaFoldDB" id="A0A4Q2DSW7"/>
<evidence type="ECO:0000256" key="4">
    <source>
        <dbReference type="ARBA" id="ARBA00022705"/>
    </source>
</evidence>
<dbReference type="PIRSF" id="PIRSF018300">
    <property type="entry name" value="DNA_pol_alph_2"/>
    <property type="match status" value="1"/>
</dbReference>
<accession>A0A4Q2DSW7</accession>
<evidence type="ECO:0000256" key="6">
    <source>
        <dbReference type="SAM" id="MobiDB-lite"/>
    </source>
</evidence>
<evidence type="ECO:0000256" key="1">
    <source>
        <dbReference type="ARBA" id="ARBA00004123"/>
    </source>
</evidence>
<feature type="region of interest" description="Disordered" evidence="6">
    <location>
        <begin position="117"/>
        <end position="136"/>
    </location>
</feature>
<evidence type="ECO:0000256" key="3">
    <source>
        <dbReference type="ARBA" id="ARBA00018596"/>
    </source>
</evidence>
<reference evidence="9 10" key="1">
    <citation type="submission" date="2019-01" db="EMBL/GenBank/DDBJ databases">
        <title>Draft genome sequence of Psathyrella aberdarensis IHI B618.</title>
        <authorList>
            <person name="Buettner E."/>
            <person name="Kellner H."/>
        </authorList>
    </citation>
    <scope>NUCLEOTIDE SEQUENCE [LARGE SCALE GENOMIC DNA]</scope>
    <source>
        <strain evidence="9 10">IHI B618</strain>
    </source>
</reference>
<dbReference type="EMBL" id="SDEE01000043">
    <property type="protein sequence ID" value="RXW23407.1"/>
    <property type="molecule type" value="Genomic_DNA"/>
</dbReference>
<keyword evidence="4" id="KW-0235">DNA replication</keyword>
<protein>
    <recommendedName>
        <fullName evidence="3">DNA polymerase alpha subunit B</fullName>
    </recommendedName>
</protein>
<gene>
    <name evidence="9" type="ORF">EST38_g2463</name>
</gene>
<evidence type="ECO:0000313" key="9">
    <source>
        <dbReference type="EMBL" id="RXW23407.1"/>
    </source>
</evidence>
<comment type="subcellular location">
    <subcellularLocation>
        <location evidence="1">Nucleus</location>
    </subcellularLocation>
</comment>
<dbReference type="InterPro" id="IPR016722">
    <property type="entry name" value="DNA_pol_alpha_bsu"/>
</dbReference>
<organism evidence="9 10">
    <name type="scientific">Candolleomyces aberdarensis</name>
    <dbReference type="NCBI Taxonomy" id="2316362"/>
    <lineage>
        <taxon>Eukaryota</taxon>
        <taxon>Fungi</taxon>
        <taxon>Dikarya</taxon>
        <taxon>Basidiomycota</taxon>
        <taxon>Agaricomycotina</taxon>
        <taxon>Agaricomycetes</taxon>
        <taxon>Agaricomycetidae</taxon>
        <taxon>Agaricales</taxon>
        <taxon>Agaricineae</taxon>
        <taxon>Psathyrellaceae</taxon>
        <taxon>Candolleomyces</taxon>
    </lineage>
</organism>
<comment type="caution">
    <text evidence="9">The sequence shown here is derived from an EMBL/GenBank/DDBJ whole genome shotgun (WGS) entry which is preliminary data.</text>
</comment>
<feature type="compositionally biased region" description="Low complexity" evidence="6">
    <location>
        <begin position="119"/>
        <end position="136"/>
    </location>
</feature>
<dbReference type="Pfam" id="PF04042">
    <property type="entry name" value="DNA_pol_E_B"/>
    <property type="match status" value="1"/>
</dbReference>